<evidence type="ECO:0000256" key="1">
    <source>
        <dbReference type="SAM" id="MobiDB-lite"/>
    </source>
</evidence>
<evidence type="ECO:0000313" key="2">
    <source>
        <dbReference type="EMBL" id="THF58264.1"/>
    </source>
</evidence>
<sequence length="120" mass="13518">MAEEAAIRFMHAGNVFSLVKRTLFEANSKARRFRPKASHRLRRRAIYPHRPQASSPPPEILRRDRGLAGMRGTHEIFFRPFARAKKKVACFALSSAAASCEKGRKGHHRPLASRNQGISA</sequence>
<dbReference type="Proteomes" id="UP000306441">
    <property type="component" value="Unassembled WGS sequence"/>
</dbReference>
<feature type="region of interest" description="Disordered" evidence="1">
    <location>
        <begin position="34"/>
        <end position="60"/>
    </location>
</feature>
<comment type="caution">
    <text evidence="2">The sequence shown here is derived from an EMBL/GenBank/DDBJ whole genome shotgun (WGS) entry which is preliminary data.</text>
</comment>
<dbReference type="EMBL" id="SSNY01000003">
    <property type="protein sequence ID" value="THF58264.1"/>
    <property type="molecule type" value="Genomic_DNA"/>
</dbReference>
<keyword evidence="3" id="KW-1185">Reference proteome</keyword>
<evidence type="ECO:0000313" key="3">
    <source>
        <dbReference type="Proteomes" id="UP000306441"/>
    </source>
</evidence>
<gene>
    <name evidence="2" type="ORF">E6C48_06530</name>
</gene>
<proteinExistence type="predicted"/>
<protein>
    <submittedName>
        <fullName evidence="2">Uncharacterized protein</fullName>
    </submittedName>
</protein>
<name>A0ABY2Q8U1_9HYPH</name>
<organism evidence="2 3">
    <name type="scientific">Ollibium composti</name>
    <dbReference type="NCBI Taxonomy" id="2675109"/>
    <lineage>
        <taxon>Bacteria</taxon>
        <taxon>Pseudomonadati</taxon>
        <taxon>Pseudomonadota</taxon>
        <taxon>Alphaproteobacteria</taxon>
        <taxon>Hyphomicrobiales</taxon>
        <taxon>Phyllobacteriaceae</taxon>
        <taxon>Ollibium</taxon>
    </lineage>
</organism>
<reference evidence="2 3" key="1">
    <citation type="submission" date="2019-04" db="EMBL/GenBank/DDBJ databases">
        <title>Mesorhizobium composti sp. nov., isolated from compost.</title>
        <authorList>
            <person name="Lin S.-Y."/>
            <person name="Hameed A."/>
            <person name="Hsieh Y.-T."/>
            <person name="Young C.-C."/>
        </authorList>
    </citation>
    <scope>NUCLEOTIDE SEQUENCE [LARGE SCALE GENOMIC DNA]</scope>
    <source>
        <strain evidence="2 3">CC-YTH430</strain>
    </source>
</reference>
<feature type="region of interest" description="Disordered" evidence="1">
    <location>
        <begin position="98"/>
        <end position="120"/>
    </location>
</feature>
<accession>A0ABY2Q8U1</accession>
<feature type="compositionally biased region" description="Basic residues" evidence="1">
    <location>
        <begin position="34"/>
        <end position="47"/>
    </location>
</feature>